<evidence type="ECO:0000313" key="2">
    <source>
        <dbReference type="Proteomes" id="UP000003448"/>
    </source>
</evidence>
<dbReference type="Proteomes" id="UP000003448">
    <property type="component" value="Unassembled WGS sequence"/>
</dbReference>
<gene>
    <name evidence="1" type="ORF">MILUP08_43345</name>
</gene>
<dbReference type="STRING" id="1150864.MILUP08_43345"/>
<evidence type="ECO:0008006" key="3">
    <source>
        <dbReference type="Google" id="ProtNLM"/>
    </source>
</evidence>
<dbReference type="EMBL" id="CAIE01000026">
    <property type="protein sequence ID" value="CCH18435.1"/>
    <property type="molecule type" value="Genomic_DNA"/>
</dbReference>
<dbReference type="AlphaFoldDB" id="I0L3N8"/>
<evidence type="ECO:0000313" key="1">
    <source>
        <dbReference type="EMBL" id="CCH18435.1"/>
    </source>
</evidence>
<comment type="caution">
    <text evidence="1">The sequence shown here is derived from an EMBL/GenBank/DDBJ whole genome shotgun (WGS) entry which is preliminary data.</text>
</comment>
<accession>I0L3N8</accession>
<protein>
    <recommendedName>
        <fullName evidence="3">YcxB-like protein domain-containing protein</fullName>
    </recommendedName>
</protein>
<keyword evidence="2" id="KW-1185">Reference proteome</keyword>
<sequence length="133" mass="15050">MIAGLTGVIALCAEQLVVAAICSLGVLAAWTYQWWRIELIVWRFPDWAYRPVTFRISEQGVEIETAVSQRQIRWEDMTDVLVTPDAYFFGSPNQKGIILHRRSLAELDTAAINSIMERCREPVDGSTKPVPLD</sequence>
<organism evidence="1 2">
    <name type="scientific">Micromonospora lupini str. Lupac 08</name>
    <dbReference type="NCBI Taxonomy" id="1150864"/>
    <lineage>
        <taxon>Bacteria</taxon>
        <taxon>Bacillati</taxon>
        <taxon>Actinomycetota</taxon>
        <taxon>Actinomycetes</taxon>
        <taxon>Micromonosporales</taxon>
        <taxon>Micromonosporaceae</taxon>
        <taxon>Micromonospora</taxon>
    </lineage>
</organism>
<name>I0L3N8_9ACTN</name>
<proteinExistence type="predicted"/>
<dbReference type="eggNOG" id="ENOG50326FF">
    <property type="taxonomic scope" value="Bacteria"/>
</dbReference>
<reference evidence="2" key="1">
    <citation type="journal article" date="2012" name="J. Bacteriol.">
        <title>Genome Sequence of Micromonospora lupini Lupac 08, Isolated from Root Nodules of Lupinus angustifolius.</title>
        <authorList>
            <person name="Alonso-Vega P."/>
            <person name="Normand P."/>
            <person name="Bacigalupe R."/>
            <person name="Pujic P."/>
            <person name="Lajus A."/>
            <person name="Vallenet D."/>
            <person name="Carro L."/>
            <person name="Coll P."/>
            <person name="Trujillo M.E."/>
        </authorList>
    </citation>
    <scope>NUCLEOTIDE SEQUENCE [LARGE SCALE GENOMIC DNA]</scope>
    <source>
        <strain evidence="2">Lupac 08</strain>
    </source>
</reference>